<reference evidence="2 3" key="1">
    <citation type="submission" date="2019-07" db="EMBL/GenBank/DDBJ databases">
        <title>Whole genome shotgun sequence of Halobacillus faecis NBRC 103569.</title>
        <authorList>
            <person name="Hosoyama A."/>
            <person name="Uohara A."/>
            <person name="Ohji S."/>
            <person name="Ichikawa N."/>
        </authorList>
    </citation>
    <scope>NUCLEOTIDE SEQUENCE [LARGE SCALE GENOMIC DNA]</scope>
    <source>
        <strain evidence="2 3">NBRC 103569</strain>
    </source>
</reference>
<dbReference type="AlphaFoldDB" id="A0A511WUS5"/>
<proteinExistence type="predicted"/>
<dbReference type="Proteomes" id="UP000321886">
    <property type="component" value="Unassembled WGS sequence"/>
</dbReference>
<feature type="region of interest" description="Disordered" evidence="1">
    <location>
        <begin position="1"/>
        <end position="22"/>
    </location>
</feature>
<evidence type="ECO:0000256" key="1">
    <source>
        <dbReference type="SAM" id="MobiDB-lite"/>
    </source>
</evidence>
<protein>
    <submittedName>
        <fullName evidence="2">Uncharacterized protein</fullName>
    </submittedName>
</protein>
<evidence type="ECO:0000313" key="2">
    <source>
        <dbReference type="EMBL" id="GEN54905.1"/>
    </source>
</evidence>
<organism evidence="2 3">
    <name type="scientific">Halobacillus faecis</name>
    <dbReference type="NCBI Taxonomy" id="360184"/>
    <lineage>
        <taxon>Bacteria</taxon>
        <taxon>Bacillati</taxon>
        <taxon>Bacillota</taxon>
        <taxon>Bacilli</taxon>
        <taxon>Bacillales</taxon>
        <taxon>Bacillaceae</taxon>
        <taxon>Halobacillus</taxon>
    </lineage>
</organism>
<dbReference type="EMBL" id="BJYD01000028">
    <property type="protein sequence ID" value="GEN54905.1"/>
    <property type="molecule type" value="Genomic_DNA"/>
</dbReference>
<comment type="caution">
    <text evidence="2">The sequence shown here is derived from an EMBL/GenBank/DDBJ whole genome shotgun (WGS) entry which is preliminary data.</text>
</comment>
<keyword evidence="3" id="KW-1185">Reference proteome</keyword>
<evidence type="ECO:0000313" key="3">
    <source>
        <dbReference type="Proteomes" id="UP000321886"/>
    </source>
</evidence>
<name>A0A511WUS5_9BACI</name>
<sequence>MRTRAADIQTPPVNPPSMYSKNRGLELGTIETGQSFPFQSFSEHLFTFRKSMVYWFVKAFALKGVHGTQKTFKGGE</sequence>
<accession>A0A511WUS5</accession>
<gene>
    <name evidence="2" type="ORF">HFA01_31670</name>
</gene>